<evidence type="ECO:0000259" key="2">
    <source>
        <dbReference type="PROSITE" id="PS50987"/>
    </source>
</evidence>
<dbReference type="PANTHER" id="PTHR38600:SF1">
    <property type="entry name" value="TRANSCRIPTIONAL REGULATORY PROTEIN"/>
    <property type="match status" value="1"/>
</dbReference>
<dbReference type="PROSITE" id="PS50987">
    <property type="entry name" value="HTH_ARSR_2"/>
    <property type="match status" value="1"/>
</dbReference>
<dbReference type="InterPro" id="IPR023393">
    <property type="entry name" value="START-like_dom_sf"/>
</dbReference>
<name>A0ABV6NRR0_9ACTN</name>
<dbReference type="SUPFAM" id="SSF55961">
    <property type="entry name" value="Bet v1-like"/>
    <property type="match status" value="1"/>
</dbReference>
<organism evidence="3 4">
    <name type="scientific">Plantactinospora siamensis</name>
    <dbReference type="NCBI Taxonomy" id="555372"/>
    <lineage>
        <taxon>Bacteria</taxon>
        <taxon>Bacillati</taxon>
        <taxon>Actinomycetota</taxon>
        <taxon>Actinomycetes</taxon>
        <taxon>Micromonosporales</taxon>
        <taxon>Micromonosporaceae</taxon>
        <taxon>Plantactinospora</taxon>
    </lineage>
</organism>
<dbReference type="InterPro" id="IPR011991">
    <property type="entry name" value="ArsR-like_HTH"/>
</dbReference>
<dbReference type="Gene3D" id="3.30.530.20">
    <property type="match status" value="1"/>
</dbReference>
<protein>
    <submittedName>
        <fullName evidence="3">ArsR/SmtB family transcription factor</fullName>
    </submittedName>
</protein>
<accession>A0ABV6NRR0</accession>
<dbReference type="Proteomes" id="UP001589894">
    <property type="component" value="Unassembled WGS sequence"/>
</dbReference>
<dbReference type="Pfam" id="PF08327">
    <property type="entry name" value="AHSA1"/>
    <property type="match status" value="1"/>
</dbReference>
<keyword evidence="4" id="KW-1185">Reference proteome</keyword>
<reference evidence="3 4" key="1">
    <citation type="submission" date="2024-09" db="EMBL/GenBank/DDBJ databases">
        <authorList>
            <person name="Sun Q."/>
            <person name="Mori K."/>
        </authorList>
    </citation>
    <scope>NUCLEOTIDE SEQUENCE [LARGE SCALE GENOMIC DNA]</scope>
    <source>
        <strain evidence="3 4">TBRC 2205</strain>
    </source>
</reference>
<dbReference type="PRINTS" id="PR00778">
    <property type="entry name" value="HTHARSR"/>
</dbReference>
<dbReference type="RefSeq" id="WP_377335983.1">
    <property type="nucleotide sequence ID" value="NZ_JBHLUE010000002.1"/>
</dbReference>
<dbReference type="EMBL" id="JBHLUE010000002">
    <property type="protein sequence ID" value="MFC0563465.1"/>
    <property type="molecule type" value="Genomic_DNA"/>
</dbReference>
<dbReference type="CDD" id="cd00090">
    <property type="entry name" value="HTH_ARSR"/>
    <property type="match status" value="1"/>
</dbReference>
<evidence type="ECO:0000313" key="4">
    <source>
        <dbReference type="Proteomes" id="UP001589894"/>
    </source>
</evidence>
<comment type="similarity">
    <text evidence="1">Belongs to the AHA1 family.</text>
</comment>
<dbReference type="SMART" id="SM00418">
    <property type="entry name" value="HTH_ARSR"/>
    <property type="match status" value="1"/>
</dbReference>
<gene>
    <name evidence="3" type="ORF">ACFFHU_04695</name>
</gene>
<dbReference type="InterPro" id="IPR001845">
    <property type="entry name" value="HTH_ArsR_DNA-bd_dom"/>
</dbReference>
<dbReference type="SUPFAM" id="SSF46785">
    <property type="entry name" value="Winged helix' DNA-binding domain"/>
    <property type="match status" value="1"/>
</dbReference>
<dbReference type="Pfam" id="PF12840">
    <property type="entry name" value="HTH_20"/>
    <property type="match status" value="1"/>
</dbReference>
<dbReference type="PANTHER" id="PTHR38600">
    <property type="entry name" value="TRANSCRIPTIONAL REGULATORY PROTEIN"/>
    <property type="match status" value="1"/>
</dbReference>
<proteinExistence type="inferred from homology"/>
<comment type="caution">
    <text evidence="3">The sequence shown here is derived from an EMBL/GenBank/DDBJ whole genome shotgun (WGS) entry which is preliminary data.</text>
</comment>
<dbReference type="InterPro" id="IPR013538">
    <property type="entry name" value="ASHA1/2-like_C"/>
</dbReference>
<dbReference type="InterPro" id="IPR036390">
    <property type="entry name" value="WH_DNA-bd_sf"/>
</dbReference>
<dbReference type="CDD" id="cd08893">
    <property type="entry name" value="SRPBCC_CalC_Aha1-like_GntR-HTH"/>
    <property type="match status" value="1"/>
</dbReference>
<dbReference type="InterPro" id="IPR036388">
    <property type="entry name" value="WH-like_DNA-bd_sf"/>
</dbReference>
<evidence type="ECO:0000313" key="3">
    <source>
        <dbReference type="EMBL" id="MFC0563465.1"/>
    </source>
</evidence>
<evidence type="ECO:0000256" key="1">
    <source>
        <dbReference type="ARBA" id="ARBA00006817"/>
    </source>
</evidence>
<feature type="domain" description="HTH arsR-type" evidence="2">
    <location>
        <begin position="1"/>
        <end position="88"/>
    </location>
</feature>
<dbReference type="Gene3D" id="1.10.10.10">
    <property type="entry name" value="Winged helix-like DNA-binding domain superfamily/Winged helix DNA-binding domain"/>
    <property type="match status" value="1"/>
</dbReference>
<sequence length="271" mass="30031">MDAVFRALADPGRRRLLDSLNARNGQTLSELCGQLDMARQSVSKHLTVLAAAGLVTTAWRGREKLHYLNAAPINAIAERWISRYDRPRAEALADLKEALEAPMREDQENPFVYTTYIDATPERVWQALTEPAFTRRYWGVSLESDWRKGSAMTWVENGVRTADPEQQVIESEPHRRLVYTWHTFTPEWAASHDLDPGLPARLASEGRSTVAFTIEQLGALVKLTVVHSGLRAGGTLHGMISAAWPQLLASMKTLLETGEPLPAAEPAGQPG</sequence>